<evidence type="ECO:0000313" key="2">
    <source>
        <dbReference type="Proteomes" id="UP000321393"/>
    </source>
</evidence>
<dbReference type="InterPro" id="IPR050464">
    <property type="entry name" value="Zeta_carotene_desat/Oxidored"/>
</dbReference>
<accession>A0A5A7V2Z1</accession>
<proteinExistence type="predicted"/>
<dbReference type="GO" id="GO:0009507">
    <property type="term" value="C:chloroplast"/>
    <property type="evidence" value="ECO:0007669"/>
    <property type="project" value="TreeGrafter"/>
</dbReference>
<dbReference type="STRING" id="1194695.A0A5A7V2Z1"/>
<dbReference type="SUPFAM" id="SSF51971">
    <property type="entry name" value="Nucleotide-binding domain"/>
    <property type="match status" value="1"/>
</dbReference>
<dbReference type="OrthoDB" id="5046242at2759"/>
<evidence type="ECO:0000313" key="1">
    <source>
        <dbReference type="EMBL" id="KAA0062582.1"/>
    </source>
</evidence>
<dbReference type="InterPro" id="IPR036188">
    <property type="entry name" value="FAD/NAD-bd_sf"/>
</dbReference>
<name>A0A5A7V2Z1_CUCMM</name>
<sequence length="101" mass="10899">MASGILFSPVSFSGKHANCRDFRLPARNSLVLLKGQKFLVKSSLDKDVSDMSVNAPKGLFPPEPERYRGPKLKVAIIGAGLAGMSTAVELLDQGHEVQFIT</sequence>
<gene>
    <name evidence="1" type="ORF">E6C27_scaffold79G00740</name>
</gene>
<dbReference type="Proteomes" id="UP000321393">
    <property type="component" value="Unassembled WGS sequence"/>
</dbReference>
<dbReference type="GO" id="GO:0016120">
    <property type="term" value="P:carotene biosynthetic process"/>
    <property type="evidence" value="ECO:0007669"/>
    <property type="project" value="TreeGrafter"/>
</dbReference>
<dbReference type="EMBL" id="SSTE01004244">
    <property type="protein sequence ID" value="KAA0062582.1"/>
    <property type="molecule type" value="Genomic_DNA"/>
</dbReference>
<dbReference type="GO" id="GO:0016719">
    <property type="term" value="F:9,9'-di-cis-zeta-carotene desaturase activity"/>
    <property type="evidence" value="ECO:0007669"/>
    <property type="project" value="TreeGrafter"/>
</dbReference>
<protein>
    <submittedName>
        <fullName evidence="1">Zeta-carotene desaturase</fullName>
    </submittedName>
</protein>
<reference evidence="1 2" key="1">
    <citation type="submission" date="2019-08" db="EMBL/GenBank/DDBJ databases">
        <title>Draft genome sequences of two oriental melons (Cucumis melo L. var makuwa).</title>
        <authorList>
            <person name="Kwon S.-Y."/>
        </authorList>
    </citation>
    <scope>NUCLEOTIDE SEQUENCE [LARGE SCALE GENOMIC DNA]</scope>
    <source>
        <strain evidence="2">cv. SW 3</strain>
        <tissue evidence="1">Leaf</tissue>
    </source>
</reference>
<dbReference type="AlphaFoldDB" id="A0A5A7V2Z1"/>
<dbReference type="PANTHER" id="PTHR42923:SF41">
    <property type="entry name" value="ZETA-CAROTENE DESATURASE, CHLOROPLASTIC_CHROMOPLASTIC"/>
    <property type="match status" value="1"/>
</dbReference>
<organism evidence="1 2">
    <name type="scientific">Cucumis melo var. makuwa</name>
    <name type="common">Oriental melon</name>
    <dbReference type="NCBI Taxonomy" id="1194695"/>
    <lineage>
        <taxon>Eukaryota</taxon>
        <taxon>Viridiplantae</taxon>
        <taxon>Streptophyta</taxon>
        <taxon>Embryophyta</taxon>
        <taxon>Tracheophyta</taxon>
        <taxon>Spermatophyta</taxon>
        <taxon>Magnoliopsida</taxon>
        <taxon>eudicotyledons</taxon>
        <taxon>Gunneridae</taxon>
        <taxon>Pentapetalae</taxon>
        <taxon>rosids</taxon>
        <taxon>fabids</taxon>
        <taxon>Cucurbitales</taxon>
        <taxon>Cucurbitaceae</taxon>
        <taxon>Benincaseae</taxon>
        <taxon>Cucumis</taxon>
    </lineage>
</organism>
<comment type="caution">
    <text evidence="1">The sequence shown here is derived from an EMBL/GenBank/DDBJ whole genome shotgun (WGS) entry which is preliminary data.</text>
</comment>
<dbReference type="PANTHER" id="PTHR42923">
    <property type="entry name" value="PROTOPORPHYRINOGEN OXIDASE"/>
    <property type="match status" value="1"/>
</dbReference>
<dbReference type="Gene3D" id="3.50.50.60">
    <property type="entry name" value="FAD/NAD(P)-binding domain"/>
    <property type="match status" value="1"/>
</dbReference>